<feature type="compositionally biased region" description="Low complexity" evidence="8">
    <location>
        <begin position="363"/>
        <end position="402"/>
    </location>
</feature>
<keyword evidence="5 11" id="KW-0418">Kinase</keyword>
<dbReference type="RefSeq" id="WP_301217622.1">
    <property type="nucleotide sequence ID" value="NZ_JAROCB010000002.1"/>
</dbReference>
<feature type="domain" description="Protein kinase" evidence="10">
    <location>
        <begin position="10"/>
        <end position="273"/>
    </location>
</feature>
<sequence length="436" mass="45179">MDERVLLDRYELRDRLGRGGMATVFRAFDRRLERDVAVKLFAQGTAVDDARRRTEATMLARLSHPHLVGLHDAHLAADGDSTPSFLVMELVDGEDLRTRLEDGPLHPEDAVEVLAGIAEALVVVHEAGMVHRDLKPGNILLADPSVPGGRPVVKLADFGIAHLVGSERITTIGTVIGTAGYLSPEQIYGGEPGPSADIYSLGLVVLEALTGVREYPGTPVEAVAARAARDPRIPASLPEDWRGLLGAMTARDPELRPNALEVAVMARELAPELEGWEPEAATVPLGDTAPTVVHPRGTAAADGAALAAGGEADATGTGATRLLPATRRRRRGILTGGVVAGSILAVAATLALGSMMAPASEEPQSVPTTPRPTPTVQAPPATVTPVDTTTEQPQQEDTSDQPVQQSGPAGGDKGKGKDKGGGPGKGHGGGPGKGKG</sequence>
<dbReference type="EC" id="2.7.11.1" evidence="1"/>
<dbReference type="Proteomes" id="UP001174210">
    <property type="component" value="Unassembled WGS sequence"/>
</dbReference>
<keyword evidence="4 7" id="KW-0547">Nucleotide-binding</keyword>
<feature type="binding site" evidence="7">
    <location>
        <position position="39"/>
    </location>
    <ligand>
        <name>ATP</name>
        <dbReference type="ChEBI" id="CHEBI:30616"/>
    </ligand>
</feature>
<evidence type="ECO:0000256" key="1">
    <source>
        <dbReference type="ARBA" id="ARBA00012513"/>
    </source>
</evidence>
<dbReference type="GO" id="GO:0016301">
    <property type="term" value="F:kinase activity"/>
    <property type="evidence" value="ECO:0007669"/>
    <property type="project" value="UniProtKB-KW"/>
</dbReference>
<keyword evidence="12" id="KW-1185">Reference proteome</keyword>
<feature type="transmembrane region" description="Helical" evidence="9">
    <location>
        <begin position="333"/>
        <end position="357"/>
    </location>
</feature>
<dbReference type="Pfam" id="PF00069">
    <property type="entry name" value="Pkinase"/>
    <property type="match status" value="1"/>
</dbReference>
<proteinExistence type="predicted"/>
<name>A0ABT8IW47_9MICO</name>
<evidence type="ECO:0000256" key="3">
    <source>
        <dbReference type="ARBA" id="ARBA00022679"/>
    </source>
</evidence>
<accession>A0ABT8IW47</accession>
<evidence type="ECO:0000256" key="6">
    <source>
        <dbReference type="ARBA" id="ARBA00022840"/>
    </source>
</evidence>
<dbReference type="InterPro" id="IPR008271">
    <property type="entry name" value="Ser/Thr_kinase_AS"/>
</dbReference>
<keyword evidence="2" id="KW-0723">Serine/threonine-protein kinase</keyword>
<keyword evidence="9" id="KW-0472">Membrane</keyword>
<reference evidence="11" key="1">
    <citation type="submission" date="2023-03" db="EMBL/GenBank/DDBJ databases">
        <title>MT1 and MT2 Draft Genomes of Novel Species.</title>
        <authorList>
            <person name="Venkateswaran K."/>
        </authorList>
    </citation>
    <scope>NUCLEOTIDE SEQUENCE</scope>
    <source>
        <strain evidence="11">F6_8S_P_1A</strain>
    </source>
</reference>
<evidence type="ECO:0000256" key="9">
    <source>
        <dbReference type="SAM" id="Phobius"/>
    </source>
</evidence>
<keyword evidence="9" id="KW-1133">Transmembrane helix</keyword>
<dbReference type="Gene3D" id="1.10.510.10">
    <property type="entry name" value="Transferase(Phosphotransferase) domain 1"/>
    <property type="match status" value="1"/>
</dbReference>
<gene>
    <name evidence="11" type="ORF">P5G59_07780</name>
</gene>
<evidence type="ECO:0000313" key="12">
    <source>
        <dbReference type="Proteomes" id="UP001174210"/>
    </source>
</evidence>
<dbReference type="InterPro" id="IPR000719">
    <property type="entry name" value="Prot_kinase_dom"/>
</dbReference>
<comment type="caution">
    <text evidence="11">The sequence shown here is derived from an EMBL/GenBank/DDBJ whole genome shotgun (WGS) entry which is preliminary data.</text>
</comment>
<feature type="compositionally biased region" description="Gly residues" evidence="8">
    <location>
        <begin position="421"/>
        <end position="436"/>
    </location>
</feature>
<evidence type="ECO:0000256" key="2">
    <source>
        <dbReference type="ARBA" id="ARBA00022527"/>
    </source>
</evidence>
<dbReference type="InterPro" id="IPR017441">
    <property type="entry name" value="Protein_kinase_ATP_BS"/>
</dbReference>
<feature type="region of interest" description="Disordered" evidence="8">
    <location>
        <begin position="359"/>
        <end position="436"/>
    </location>
</feature>
<dbReference type="SMART" id="SM00220">
    <property type="entry name" value="S_TKc"/>
    <property type="match status" value="1"/>
</dbReference>
<dbReference type="PANTHER" id="PTHR43289:SF6">
    <property type="entry name" value="SERINE_THREONINE-PROTEIN KINASE NEKL-3"/>
    <property type="match status" value="1"/>
</dbReference>
<evidence type="ECO:0000259" key="10">
    <source>
        <dbReference type="PROSITE" id="PS50011"/>
    </source>
</evidence>
<evidence type="ECO:0000313" key="11">
    <source>
        <dbReference type="EMBL" id="MDN4597036.1"/>
    </source>
</evidence>
<evidence type="ECO:0000256" key="4">
    <source>
        <dbReference type="ARBA" id="ARBA00022741"/>
    </source>
</evidence>
<dbReference type="PANTHER" id="PTHR43289">
    <property type="entry name" value="MITOGEN-ACTIVATED PROTEIN KINASE KINASE KINASE 20-RELATED"/>
    <property type="match status" value="1"/>
</dbReference>
<protein>
    <recommendedName>
        <fullName evidence="1">non-specific serine/threonine protein kinase</fullName>
        <ecNumber evidence="1">2.7.11.1</ecNumber>
    </recommendedName>
</protein>
<evidence type="ECO:0000256" key="7">
    <source>
        <dbReference type="PROSITE-ProRule" id="PRU10141"/>
    </source>
</evidence>
<keyword evidence="6 7" id="KW-0067">ATP-binding</keyword>
<dbReference type="InterPro" id="IPR011009">
    <property type="entry name" value="Kinase-like_dom_sf"/>
</dbReference>
<keyword evidence="3" id="KW-0808">Transferase</keyword>
<organism evidence="11 12">
    <name type="scientific">Leifsonia virtsii</name>
    <dbReference type="NCBI Taxonomy" id="3035915"/>
    <lineage>
        <taxon>Bacteria</taxon>
        <taxon>Bacillati</taxon>
        <taxon>Actinomycetota</taxon>
        <taxon>Actinomycetes</taxon>
        <taxon>Micrococcales</taxon>
        <taxon>Microbacteriaceae</taxon>
        <taxon>Leifsonia</taxon>
    </lineage>
</organism>
<evidence type="ECO:0000256" key="8">
    <source>
        <dbReference type="SAM" id="MobiDB-lite"/>
    </source>
</evidence>
<dbReference type="SUPFAM" id="SSF56112">
    <property type="entry name" value="Protein kinase-like (PK-like)"/>
    <property type="match status" value="1"/>
</dbReference>
<dbReference type="PROSITE" id="PS00107">
    <property type="entry name" value="PROTEIN_KINASE_ATP"/>
    <property type="match status" value="1"/>
</dbReference>
<dbReference type="PROSITE" id="PS50011">
    <property type="entry name" value="PROTEIN_KINASE_DOM"/>
    <property type="match status" value="1"/>
</dbReference>
<dbReference type="CDD" id="cd14014">
    <property type="entry name" value="STKc_PknB_like"/>
    <property type="match status" value="1"/>
</dbReference>
<keyword evidence="9" id="KW-0812">Transmembrane</keyword>
<evidence type="ECO:0000256" key="5">
    <source>
        <dbReference type="ARBA" id="ARBA00022777"/>
    </source>
</evidence>
<dbReference type="EMBL" id="JAROCB010000002">
    <property type="protein sequence ID" value="MDN4597036.1"/>
    <property type="molecule type" value="Genomic_DNA"/>
</dbReference>
<dbReference type="PROSITE" id="PS00108">
    <property type="entry name" value="PROTEIN_KINASE_ST"/>
    <property type="match status" value="1"/>
</dbReference>
<dbReference type="Gene3D" id="3.30.200.20">
    <property type="entry name" value="Phosphorylase Kinase, domain 1"/>
    <property type="match status" value="1"/>
</dbReference>